<keyword evidence="2" id="KW-1003">Cell membrane</keyword>
<feature type="transmembrane region" description="Helical" evidence="7">
    <location>
        <begin position="364"/>
        <end position="389"/>
    </location>
</feature>
<organism evidence="10 11">
    <name type="scientific">Phytohabitans aurantiacus</name>
    <dbReference type="NCBI Taxonomy" id="3016789"/>
    <lineage>
        <taxon>Bacteria</taxon>
        <taxon>Bacillati</taxon>
        <taxon>Actinomycetota</taxon>
        <taxon>Actinomycetes</taxon>
        <taxon>Micromonosporales</taxon>
        <taxon>Micromonosporaceae</taxon>
    </lineage>
</organism>
<name>A0ABQ5R6K1_9ACTN</name>
<dbReference type="InterPro" id="IPR003838">
    <property type="entry name" value="ABC3_permease_C"/>
</dbReference>
<feature type="domain" description="ABC3 transporter permease C-terminal" evidence="8">
    <location>
        <begin position="734"/>
        <end position="851"/>
    </location>
</feature>
<comment type="similarity">
    <text evidence="6">Belongs to the ABC-4 integral membrane protein family.</text>
</comment>
<keyword evidence="11" id="KW-1185">Reference proteome</keyword>
<evidence type="ECO:0000259" key="8">
    <source>
        <dbReference type="Pfam" id="PF02687"/>
    </source>
</evidence>
<evidence type="ECO:0000256" key="6">
    <source>
        <dbReference type="ARBA" id="ARBA00038076"/>
    </source>
</evidence>
<dbReference type="Pfam" id="PF12704">
    <property type="entry name" value="MacB_PCD"/>
    <property type="match status" value="2"/>
</dbReference>
<accession>A0ABQ5R6K1</accession>
<evidence type="ECO:0000256" key="4">
    <source>
        <dbReference type="ARBA" id="ARBA00022989"/>
    </source>
</evidence>
<feature type="transmembrane region" description="Helical" evidence="7">
    <location>
        <begin position="727"/>
        <end position="756"/>
    </location>
</feature>
<dbReference type="InterPro" id="IPR025857">
    <property type="entry name" value="MacB_PCD"/>
</dbReference>
<feature type="domain" description="ABC3 transporter permease C-terminal" evidence="8">
    <location>
        <begin position="275"/>
        <end position="395"/>
    </location>
</feature>
<comment type="subcellular location">
    <subcellularLocation>
        <location evidence="1">Cell membrane</location>
        <topology evidence="1">Multi-pass membrane protein</topology>
    </subcellularLocation>
</comment>
<evidence type="ECO:0000256" key="3">
    <source>
        <dbReference type="ARBA" id="ARBA00022692"/>
    </source>
</evidence>
<proteinExistence type="inferred from homology"/>
<evidence type="ECO:0000256" key="1">
    <source>
        <dbReference type="ARBA" id="ARBA00004651"/>
    </source>
</evidence>
<feature type="domain" description="MacB-like periplasmic core" evidence="9">
    <location>
        <begin position="493"/>
        <end position="701"/>
    </location>
</feature>
<dbReference type="InterPro" id="IPR050250">
    <property type="entry name" value="Macrolide_Exporter_MacB"/>
</dbReference>
<feature type="transmembrane region" description="Helical" evidence="7">
    <location>
        <begin position="270"/>
        <end position="296"/>
    </location>
</feature>
<evidence type="ECO:0000313" key="11">
    <source>
        <dbReference type="Proteomes" id="UP001144280"/>
    </source>
</evidence>
<evidence type="ECO:0000259" key="9">
    <source>
        <dbReference type="Pfam" id="PF12704"/>
    </source>
</evidence>
<feature type="transmembrane region" description="Helical" evidence="7">
    <location>
        <begin position="438"/>
        <end position="461"/>
    </location>
</feature>
<keyword evidence="3 7" id="KW-0812">Transmembrane</keyword>
<feature type="transmembrane region" description="Helical" evidence="7">
    <location>
        <begin position="494"/>
        <end position="517"/>
    </location>
</feature>
<evidence type="ECO:0000256" key="5">
    <source>
        <dbReference type="ARBA" id="ARBA00023136"/>
    </source>
</evidence>
<feature type="transmembrane region" description="Helical" evidence="7">
    <location>
        <begin position="784"/>
        <end position="810"/>
    </location>
</feature>
<dbReference type="EMBL" id="BSDI01000053">
    <property type="protein sequence ID" value="GLI02023.1"/>
    <property type="molecule type" value="Genomic_DNA"/>
</dbReference>
<evidence type="ECO:0000256" key="2">
    <source>
        <dbReference type="ARBA" id="ARBA00022475"/>
    </source>
</evidence>
<keyword evidence="5 7" id="KW-0472">Membrane</keyword>
<feature type="transmembrane region" description="Helical" evidence="7">
    <location>
        <begin position="317"/>
        <end position="344"/>
    </location>
</feature>
<dbReference type="Pfam" id="PF02687">
    <property type="entry name" value="FtsX"/>
    <property type="match status" value="2"/>
</dbReference>
<evidence type="ECO:0000313" key="10">
    <source>
        <dbReference type="EMBL" id="GLI02023.1"/>
    </source>
</evidence>
<dbReference type="PANTHER" id="PTHR30572:SF4">
    <property type="entry name" value="ABC TRANSPORTER PERMEASE YTRF"/>
    <property type="match status" value="1"/>
</dbReference>
<feature type="transmembrane region" description="Helical" evidence="7">
    <location>
        <begin position="822"/>
        <end position="842"/>
    </location>
</feature>
<dbReference type="PANTHER" id="PTHR30572">
    <property type="entry name" value="MEMBRANE COMPONENT OF TRANSPORTER-RELATED"/>
    <property type="match status" value="1"/>
</dbReference>
<sequence>MLRASLKSLLSRKLRLTLAIVAIVLGVSFLSGAFVLSDSLTARFEKLLRSINQNVAVQVMPTEDAADDDPRPLLTQQQVDALAQVPGVAAAQGDITALGVVPFDVRDGKPVTTQGAPQIGGGATGDDPFALVSLADGRWPTAETDVTISRYTAEQAHAAVGDRLKVYLPEVNEAREFTVAGIVVYEGDRDSLAGETLILFQEAFAQRTFYGAEGRFSGAYLSAEPGVTQEELRDRVASLAPAGFEAKTGEQANEDAANEVQEGLSAVTTYFFGPFAIVALLVGIFLIFNTFNILVAQRAQELALFRAMGASWRQVTSSVLVEAVLVGVVGSTLGLLAGIGLGMAGSSALTAFIGAQLPGAGIQVGATPIILAYVVGVLVTVIAAFVPAIRASAVPPLAAMRDIARPDKPLLVLSIVGAALAVPGAALTGAALTGIGGLTLPALLIGVLLFFLGVTLLSPLLTRPLAGLIGRAVGWGTSGKLGVRNALRNPRRTAVTAAALMIGVTLVSTASVLAASFNKTIDETINSTIGAEIVIQTNSTQGPPDGTIGFSSEAVDEVRALPGVDQAVPFYLTVDGRVDDGAPPFGGMFAVDDMAVARDMFAMKAVDGDLGTLGPTEVVTDENTAKSRGWKVGDTFPIELSKGGEQQYTLVGIYEATPIWTDSMILPRAAVSNFKGPLAIQAYVSLDDGADAAAVKTEVERVMSDFPLVTVGDRSSLIDQFTSFTDIALGIISVLLGVAIVIALLGILNTLLLSIYERTRELGMLRAVGLSRGGVTRMVGTESVVMAVFGCVLGIVMGVALGVAIAAALIDRDFLTTIAIPWLSLIIFVLIAVVAGVLAALWPAWRAARLNVLAAIAYE</sequence>
<comment type="caution">
    <text evidence="10">The sequence shown here is derived from an EMBL/GenBank/DDBJ whole genome shotgun (WGS) entry which is preliminary data.</text>
</comment>
<gene>
    <name evidence="10" type="ORF">Pa4123_73000</name>
</gene>
<dbReference type="Proteomes" id="UP001144280">
    <property type="component" value="Unassembled WGS sequence"/>
</dbReference>
<feature type="transmembrane region" description="Helical" evidence="7">
    <location>
        <begin position="410"/>
        <end position="432"/>
    </location>
</feature>
<dbReference type="RefSeq" id="WP_281903499.1">
    <property type="nucleotide sequence ID" value="NZ_BSDI01000053.1"/>
</dbReference>
<evidence type="ECO:0000256" key="7">
    <source>
        <dbReference type="SAM" id="Phobius"/>
    </source>
</evidence>
<reference evidence="10" key="1">
    <citation type="submission" date="2022-12" db="EMBL/GenBank/DDBJ databases">
        <title>New Phytohabitans aurantiacus sp. RD004123 nov., an actinomycete isolated from soil.</title>
        <authorList>
            <person name="Triningsih D.W."/>
            <person name="Harunari E."/>
            <person name="Igarashi Y."/>
        </authorList>
    </citation>
    <scope>NUCLEOTIDE SEQUENCE</scope>
    <source>
        <strain evidence="10">RD004123</strain>
    </source>
</reference>
<keyword evidence="4 7" id="KW-1133">Transmembrane helix</keyword>
<protein>
    <submittedName>
        <fullName evidence="10">ABC transporter</fullName>
    </submittedName>
</protein>
<feature type="domain" description="MacB-like periplasmic core" evidence="9">
    <location>
        <begin position="18"/>
        <end position="238"/>
    </location>
</feature>